<dbReference type="InterPro" id="IPR001628">
    <property type="entry name" value="Znf_hrmn_rcpt"/>
</dbReference>
<evidence type="ECO:0000256" key="8">
    <source>
        <dbReference type="ARBA" id="ARBA00023242"/>
    </source>
</evidence>
<dbReference type="GO" id="GO:0000978">
    <property type="term" value="F:RNA polymerase II cis-regulatory region sequence-specific DNA binding"/>
    <property type="evidence" value="ECO:0007669"/>
    <property type="project" value="TreeGrafter"/>
</dbReference>
<keyword evidence="3" id="KW-0862">Zinc</keyword>
<accession>C0SUE5</accession>
<dbReference type="InterPro" id="IPR013088">
    <property type="entry name" value="Znf_NHR/GATA"/>
</dbReference>
<evidence type="ECO:0000256" key="6">
    <source>
        <dbReference type="ARBA" id="ARBA00023163"/>
    </source>
</evidence>
<feature type="non-terminal residue" evidence="11">
    <location>
        <position position="195"/>
    </location>
</feature>
<evidence type="ECO:0000256" key="3">
    <source>
        <dbReference type="ARBA" id="ARBA00022833"/>
    </source>
</evidence>
<evidence type="ECO:0000256" key="9">
    <source>
        <dbReference type="SAM" id="MobiDB-lite"/>
    </source>
</evidence>
<dbReference type="GO" id="GO:0000122">
    <property type="term" value="P:negative regulation of transcription by RNA polymerase II"/>
    <property type="evidence" value="ECO:0007669"/>
    <property type="project" value="TreeGrafter"/>
</dbReference>
<dbReference type="SMART" id="SM00399">
    <property type="entry name" value="ZnF_C4"/>
    <property type="match status" value="1"/>
</dbReference>
<dbReference type="EMBL" id="AB490022">
    <property type="protein sequence ID" value="BAH56305.1"/>
    <property type="molecule type" value="mRNA"/>
</dbReference>
<evidence type="ECO:0000256" key="5">
    <source>
        <dbReference type="ARBA" id="ARBA00023125"/>
    </source>
</evidence>
<feature type="compositionally biased region" description="Low complexity" evidence="9">
    <location>
        <begin position="66"/>
        <end position="90"/>
    </location>
</feature>
<feature type="compositionally biased region" description="Basic and acidic residues" evidence="9">
    <location>
        <begin position="1"/>
        <end position="14"/>
    </location>
</feature>
<gene>
    <name evidence="11" type="primary">EcR-B1</name>
</gene>
<dbReference type="InterPro" id="IPR050234">
    <property type="entry name" value="Nuclear_hormone_rcpt_NR1"/>
</dbReference>
<feature type="domain" description="Nuclear receptor" evidence="10">
    <location>
        <begin position="153"/>
        <end position="195"/>
    </location>
</feature>
<evidence type="ECO:0000313" key="11">
    <source>
        <dbReference type="EMBL" id="BAH56305.1"/>
    </source>
</evidence>
<dbReference type="PRINTS" id="PR00047">
    <property type="entry name" value="STROIDFINGER"/>
</dbReference>
<dbReference type="Gene3D" id="3.30.50.10">
    <property type="entry name" value="Erythroid Transcription Factor GATA-1, subunit A"/>
    <property type="match status" value="1"/>
</dbReference>
<dbReference type="PANTHER" id="PTHR24082">
    <property type="entry name" value="NUCLEAR HORMONE RECEPTOR"/>
    <property type="match status" value="1"/>
</dbReference>
<evidence type="ECO:0000259" key="10">
    <source>
        <dbReference type="PROSITE" id="PS51030"/>
    </source>
</evidence>
<dbReference type="PROSITE" id="PS51030">
    <property type="entry name" value="NUCLEAR_REC_DBD_2"/>
    <property type="match status" value="1"/>
</dbReference>
<dbReference type="SUPFAM" id="SSF57716">
    <property type="entry name" value="Glucocorticoid receptor-like (DNA-binding domain)"/>
    <property type="match status" value="1"/>
</dbReference>
<dbReference type="GO" id="GO:0030154">
    <property type="term" value="P:cell differentiation"/>
    <property type="evidence" value="ECO:0007669"/>
    <property type="project" value="TreeGrafter"/>
</dbReference>
<dbReference type="GO" id="GO:0004879">
    <property type="term" value="F:nuclear receptor activity"/>
    <property type="evidence" value="ECO:0007669"/>
    <property type="project" value="TreeGrafter"/>
</dbReference>
<name>C0SUE5_TRICU</name>
<keyword evidence="4" id="KW-0805">Transcription regulation</keyword>
<dbReference type="Pfam" id="PF00105">
    <property type="entry name" value="zf-C4"/>
    <property type="match status" value="1"/>
</dbReference>
<sequence>MAESDSGRRPDKGPGQRVKRRRRADRSDIDIKKIVKDLLTPVSTTTSSSGSSSIGRKRSLGDESSPEVSSSNISPEPNNVVTTTGVSPVPSLAPSDIGEVDLEFWDLDINESSNANTIASTSDKDELSPPNSVMNGCYDYDKKKKGPTPRQQEELCLVCGDRASGYHYNALTCEGCKGFFRRSITKNAVYQCKYG</sequence>
<evidence type="ECO:0000256" key="4">
    <source>
        <dbReference type="ARBA" id="ARBA00023015"/>
    </source>
</evidence>
<evidence type="ECO:0000256" key="1">
    <source>
        <dbReference type="ARBA" id="ARBA00022723"/>
    </source>
</evidence>
<keyword evidence="8" id="KW-0539">Nucleus</keyword>
<keyword evidence="7 11" id="KW-0675">Receptor</keyword>
<dbReference type="GO" id="GO:0008270">
    <property type="term" value="F:zinc ion binding"/>
    <property type="evidence" value="ECO:0007669"/>
    <property type="project" value="UniProtKB-KW"/>
</dbReference>
<proteinExistence type="evidence at transcript level"/>
<feature type="compositionally biased region" description="Low complexity" evidence="9">
    <location>
        <begin position="43"/>
        <end position="53"/>
    </location>
</feature>
<feature type="compositionally biased region" description="Basic and acidic residues" evidence="9">
    <location>
        <begin position="25"/>
        <end position="36"/>
    </location>
</feature>
<evidence type="ECO:0000256" key="7">
    <source>
        <dbReference type="ARBA" id="ARBA00023170"/>
    </source>
</evidence>
<keyword evidence="2" id="KW-0863">Zinc-finger</keyword>
<dbReference type="GO" id="GO:0090575">
    <property type="term" value="C:RNA polymerase II transcription regulator complex"/>
    <property type="evidence" value="ECO:0007669"/>
    <property type="project" value="TreeGrafter"/>
</dbReference>
<keyword evidence="6" id="KW-0804">Transcription</keyword>
<organism evidence="11">
    <name type="scientific">Trichonephila clavata</name>
    <name type="common">Joro spider</name>
    <name type="synonym">Nephila clavata</name>
    <dbReference type="NCBI Taxonomy" id="2740835"/>
    <lineage>
        <taxon>Eukaryota</taxon>
        <taxon>Metazoa</taxon>
        <taxon>Ecdysozoa</taxon>
        <taxon>Arthropoda</taxon>
        <taxon>Chelicerata</taxon>
        <taxon>Arachnida</taxon>
        <taxon>Araneae</taxon>
        <taxon>Araneomorphae</taxon>
        <taxon>Entelegynae</taxon>
        <taxon>Araneoidea</taxon>
        <taxon>Nephilidae</taxon>
        <taxon>Trichonephila</taxon>
    </lineage>
</organism>
<evidence type="ECO:0000256" key="2">
    <source>
        <dbReference type="ARBA" id="ARBA00022771"/>
    </source>
</evidence>
<protein>
    <submittedName>
        <fullName evidence="11">Ecdysone receptor B1 isoform</fullName>
    </submittedName>
</protein>
<keyword evidence="5" id="KW-0238">DNA-binding</keyword>
<dbReference type="GO" id="GO:0045944">
    <property type="term" value="P:positive regulation of transcription by RNA polymerase II"/>
    <property type="evidence" value="ECO:0007669"/>
    <property type="project" value="TreeGrafter"/>
</dbReference>
<reference evidence="11" key="1">
    <citation type="journal article" date="2010" name="BMC Evol. Biol.">
        <title>Structural diversity and evolution of the N-terminal isoform-specific region of ecdysone receptor-A and -B1 isoforms in insects.</title>
        <authorList>
            <person name="Watanabe T."/>
            <person name="Takeuchi H."/>
            <person name="Kubo T."/>
        </authorList>
    </citation>
    <scope>NUCLEOTIDE SEQUENCE</scope>
    <source>
        <tissue evidence="11">Whole body</tissue>
    </source>
</reference>
<feature type="region of interest" description="Disordered" evidence="9">
    <location>
        <begin position="1"/>
        <end position="93"/>
    </location>
</feature>
<dbReference type="PROSITE" id="PS00031">
    <property type="entry name" value="NUCLEAR_REC_DBD_1"/>
    <property type="match status" value="1"/>
</dbReference>
<keyword evidence="1" id="KW-0479">Metal-binding</keyword>
<dbReference type="AlphaFoldDB" id="C0SUE5"/>
<dbReference type="PANTHER" id="PTHR24082:SF507">
    <property type="entry name" value="BILE ACID RECEPTOR-RELATED"/>
    <property type="match status" value="1"/>
</dbReference>